<dbReference type="PANTHER" id="PTHR30632">
    <property type="entry name" value="MOLYBDATE-BINDING PERIPLASMIC PROTEIN"/>
    <property type="match status" value="1"/>
</dbReference>
<sequence>MRRLALAALVSLWPALAPAQQAQKPVLLHAAGSLKNALTEVSKAFEASARIPVTTSFRPSGLLREALAKGEPAEVFASANMEHPLALAKDGKAGPVVLFVRNETCAFARPGLDVTSNTLLTQMLDPKLKLGTSTPKADPSGDYAWQVFARAEALKPGAKATLEAKALQLVGGPNSAPTPPDRNSTGHLLATGAADLFLGYCTNADPIAREQPGIRMVRLPEKLLVGADYGLTVMNGASPNAYKLAMFILSPDGQRILARHGFVAPGLPREGK</sequence>
<dbReference type="InterPro" id="IPR050682">
    <property type="entry name" value="ModA/WtpA"/>
</dbReference>
<dbReference type="PANTHER" id="PTHR30632:SF0">
    <property type="entry name" value="SULFATE-BINDING PROTEIN"/>
    <property type="match status" value="1"/>
</dbReference>
<dbReference type="Proteomes" id="UP000199664">
    <property type="component" value="Unassembled WGS sequence"/>
</dbReference>
<name>A0A1H7ZE73_9HYPH</name>
<dbReference type="STRING" id="1036779.SAMN04515666_11436"/>
<dbReference type="RefSeq" id="WP_208862384.1">
    <property type="nucleotide sequence ID" value="NZ_FOAN01000014.1"/>
</dbReference>
<proteinExistence type="predicted"/>
<evidence type="ECO:0000256" key="1">
    <source>
        <dbReference type="SAM" id="SignalP"/>
    </source>
</evidence>
<dbReference type="AlphaFoldDB" id="A0A1H7ZE73"/>
<dbReference type="NCBIfam" id="NF002917">
    <property type="entry name" value="PRK03537.1-3"/>
    <property type="match status" value="1"/>
</dbReference>
<evidence type="ECO:0000313" key="2">
    <source>
        <dbReference type="EMBL" id="SEM55828.1"/>
    </source>
</evidence>
<evidence type="ECO:0000313" key="3">
    <source>
        <dbReference type="Proteomes" id="UP000199664"/>
    </source>
</evidence>
<organism evidence="2 3">
    <name type="scientific">Bosea lupini</name>
    <dbReference type="NCBI Taxonomy" id="1036779"/>
    <lineage>
        <taxon>Bacteria</taxon>
        <taxon>Pseudomonadati</taxon>
        <taxon>Pseudomonadota</taxon>
        <taxon>Alphaproteobacteria</taxon>
        <taxon>Hyphomicrobiales</taxon>
        <taxon>Boseaceae</taxon>
        <taxon>Bosea</taxon>
    </lineage>
</organism>
<feature type="chain" id="PRO_5011708920" evidence="1">
    <location>
        <begin position="20"/>
        <end position="272"/>
    </location>
</feature>
<feature type="signal peptide" evidence="1">
    <location>
        <begin position="1"/>
        <end position="19"/>
    </location>
</feature>
<dbReference type="Pfam" id="PF13531">
    <property type="entry name" value="SBP_bac_11"/>
    <property type="match status" value="1"/>
</dbReference>
<protein>
    <submittedName>
        <fullName evidence="2">ABC-type molybdate transport system, substrate-binding protein</fullName>
    </submittedName>
</protein>
<accession>A0A1H7ZE73</accession>
<reference evidence="3" key="1">
    <citation type="submission" date="2016-10" db="EMBL/GenBank/DDBJ databases">
        <authorList>
            <person name="Varghese N."/>
            <person name="Submissions S."/>
        </authorList>
    </citation>
    <scope>NUCLEOTIDE SEQUENCE [LARGE SCALE GENOMIC DNA]</scope>
    <source>
        <strain evidence="3">LMG 26383,CCUG 61248,R- 45681</strain>
    </source>
</reference>
<dbReference type="Gene3D" id="3.40.190.10">
    <property type="entry name" value="Periplasmic binding protein-like II"/>
    <property type="match status" value="2"/>
</dbReference>
<dbReference type="EMBL" id="FOAN01000014">
    <property type="protein sequence ID" value="SEM55828.1"/>
    <property type="molecule type" value="Genomic_DNA"/>
</dbReference>
<dbReference type="GO" id="GO:0015689">
    <property type="term" value="P:molybdate ion transport"/>
    <property type="evidence" value="ECO:0007669"/>
    <property type="project" value="TreeGrafter"/>
</dbReference>
<dbReference type="GO" id="GO:0030973">
    <property type="term" value="F:molybdate ion binding"/>
    <property type="evidence" value="ECO:0007669"/>
    <property type="project" value="TreeGrafter"/>
</dbReference>
<dbReference type="SUPFAM" id="SSF53850">
    <property type="entry name" value="Periplasmic binding protein-like II"/>
    <property type="match status" value="1"/>
</dbReference>
<keyword evidence="3" id="KW-1185">Reference proteome</keyword>
<keyword evidence="1" id="KW-0732">Signal</keyword>
<gene>
    <name evidence="2" type="ORF">SAMN04515666_11436</name>
</gene>